<dbReference type="Proteomes" id="UP000000792">
    <property type="component" value="Chromosome"/>
</dbReference>
<dbReference type="Pfam" id="PF19276">
    <property type="entry name" value="HD_assoc_2"/>
    <property type="match status" value="1"/>
</dbReference>
<dbReference type="CDD" id="cd00077">
    <property type="entry name" value="HDc"/>
    <property type="match status" value="1"/>
</dbReference>
<dbReference type="GO" id="GO:0008832">
    <property type="term" value="F:dGTPase activity"/>
    <property type="evidence" value="ECO:0000318"/>
    <property type="project" value="GO_Central"/>
</dbReference>
<dbReference type="SUPFAM" id="SSF109604">
    <property type="entry name" value="HD-domain/PDEase-like"/>
    <property type="match status" value="1"/>
</dbReference>
<dbReference type="PANTHER" id="PTHR11373:SF4">
    <property type="entry name" value="DEOXYNUCLEOSIDE TRIPHOSPHATE TRIPHOSPHOHYDROLASE SAMHD1"/>
    <property type="match status" value="1"/>
</dbReference>
<dbReference type="PANTHER" id="PTHR11373">
    <property type="entry name" value="DEOXYNUCLEOSIDE TRIPHOSPHATE TRIPHOSPHOHYDROLASE"/>
    <property type="match status" value="1"/>
</dbReference>
<reference evidence="2 3" key="1">
    <citation type="journal article" date="2010" name="Proc. Natl. Acad. Sci. U.S.A.">
        <title>Nitrosopumilus maritimus genome reveals unique mechanisms for nitrification and autotrophy in globally distributed marine crenarchaea.</title>
        <authorList>
            <person name="Walker C.B."/>
            <person name="de la Torre J.R."/>
            <person name="Klotz M.G."/>
            <person name="Urakawa H."/>
            <person name="Pinel N."/>
            <person name="Arp D.J."/>
            <person name="Brochier-Armanet C."/>
            <person name="Chain P.S."/>
            <person name="Chan P.P."/>
            <person name="Gollabgir A."/>
            <person name="Hemp J."/>
            <person name="Hugler M."/>
            <person name="Karr E.A."/>
            <person name="Konneke M."/>
            <person name="Shin M."/>
            <person name="Lawton T.J."/>
            <person name="Lowe T."/>
            <person name="Martens-Habbena W."/>
            <person name="Sayavedra-Soto L.A."/>
            <person name="Lang D."/>
            <person name="Sievert S.M."/>
            <person name="Rosenzweig A.C."/>
            <person name="Manning G."/>
            <person name="Stahl D.A."/>
        </authorList>
    </citation>
    <scope>NUCLEOTIDE SEQUENCE [LARGE SCALE GENOMIC DNA]</scope>
    <source>
        <strain evidence="2 3">SCM1</strain>
    </source>
</reference>
<evidence type="ECO:0000313" key="2">
    <source>
        <dbReference type="EMBL" id="ABX13106.1"/>
    </source>
</evidence>
<dbReference type="PROSITE" id="PS51831">
    <property type="entry name" value="HD"/>
    <property type="match status" value="1"/>
</dbReference>
<protein>
    <submittedName>
        <fullName evidence="2">Metal dependent phosphohydrolase</fullName>
    </submittedName>
</protein>
<gene>
    <name evidence="2" type="ordered locus">Nmar_1210</name>
</gene>
<dbReference type="SMART" id="SM00471">
    <property type="entry name" value="HDc"/>
    <property type="match status" value="1"/>
</dbReference>
<proteinExistence type="predicted"/>
<dbReference type="KEGG" id="nmr:Nmar_1210"/>
<dbReference type="FunFam" id="1.10.3210.10:FF:000021">
    <property type="entry name" value="HD domain-containing protein"/>
    <property type="match status" value="1"/>
</dbReference>
<name>A9A5V1_NITMS</name>
<dbReference type="InterPro" id="IPR006674">
    <property type="entry name" value="HD_domain"/>
</dbReference>
<dbReference type="EMBL" id="CP000866">
    <property type="protein sequence ID" value="ABX13106.1"/>
    <property type="molecule type" value="Genomic_DNA"/>
</dbReference>
<dbReference type="InterPro" id="IPR003607">
    <property type="entry name" value="HD/PDEase_dom"/>
</dbReference>
<dbReference type="InParanoid" id="A9A5V1"/>
<organism evidence="2 3">
    <name type="scientific">Nitrosopumilus maritimus (strain SCM1)</name>
    <dbReference type="NCBI Taxonomy" id="436308"/>
    <lineage>
        <taxon>Archaea</taxon>
        <taxon>Nitrososphaerota</taxon>
        <taxon>Nitrososphaeria</taxon>
        <taxon>Nitrosopumilales</taxon>
        <taxon>Nitrosopumilaceae</taxon>
        <taxon>Nitrosopumilus</taxon>
    </lineage>
</organism>
<dbReference type="InterPro" id="IPR045509">
    <property type="entry name" value="HD_assoc_2"/>
</dbReference>
<evidence type="ECO:0000313" key="3">
    <source>
        <dbReference type="Proteomes" id="UP000000792"/>
    </source>
</evidence>
<accession>A9A5V1</accession>
<dbReference type="GO" id="GO:0006203">
    <property type="term" value="P:dGTP catabolic process"/>
    <property type="evidence" value="ECO:0000318"/>
    <property type="project" value="GO_Central"/>
</dbReference>
<dbReference type="InterPro" id="IPR050135">
    <property type="entry name" value="dGTPase-like"/>
</dbReference>
<evidence type="ECO:0000259" key="1">
    <source>
        <dbReference type="PROSITE" id="PS51831"/>
    </source>
</evidence>
<dbReference type="AlphaFoldDB" id="A9A5V1"/>
<dbReference type="PhylomeDB" id="A9A5V1"/>
<dbReference type="Pfam" id="PF01966">
    <property type="entry name" value="HD"/>
    <property type="match status" value="1"/>
</dbReference>
<dbReference type="Gene3D" id="1.10.3210.10">
    <property type="entry name" value="Hypothetical protein af1432"/>
    <property type="match status" value="1"/>
</dbReference>
<keyword evidence="3" id="KW-1185">Reference proteome</keyword>
<dbReference type="eggNOG" id="arCOG04430">
    <property type="taxonomic scope" value="Archaea"/>
</dbReference>
<dbReference type="STRING" id="436308.Nmar_1210"/>
<dbReference type="HOGENOM" id="CLU_026821_3_1_2"/>
<sequence>MSKIDFKYKSIRDPLYGFIDISKTEQQVIDSSPFRRLLNIKQLSHAFVVYPTAIHTRFEHSLGATHLAGKVCDQLNFDDTTKEIVRLAALLHDVGHGPYSHLFESVISNVNENKIDHEWISMLIISKNPELQSILGDKSQKIIQLLDHKPVSDWDSGLSTLASDVISSALDVDKMDYLRRDSYHIGVAYGQFDLARIIHTITSTETDEQRICIQDKGKDSIENYRLGRYLMHAQVYQHHARLTADQMFLRALDLATNEEEIIPIDKLKADNSTLNGNDEFLEYYLKLNDKTIYDEIINTKPDSKSARILKNIQKRNLLKRACEILPDKEIENAIIRDQVMKMDYSKLKQFAAEMSQSLGLEYSDTIAYLSKIPVGLYDGEILVLWKNIPRKLDDFSPITVKNSAIERFFVFGDSNKDNMNAIETYVKNKFGMDN</sequence>
<feature type="domain" description="HD" evidence="1">
    <location>
        <begin position="57"/>
        <end position="178"/>
    </location>
</feature>
<dbReference type="EnsemblBacteria" id="ABX13106">
    <property type="protein sequence ID" value="ABX13106"/>
    <property type="gene ID" value="Nmar_1210"/>
</dbReference>